<feature type="domain" description="RmlD-like substrate binding" evidence="3">
    <location>
        <begin position="7"/>
        <end position="274"/>
    </location>
</feature>
<dbReference type="Gene3D" id="3.40.50.720">
    <property type="entry name" value="NAD(P)-binding Rossmann-like Domain"/>
    <property type="match status" value="1"/>
</dbReference>
<dbReference type="FunCoup" id="A0A3N1HM27">
    <property type="interactions" value="180"/>
</dbReference>
<evidence type="ECO:0000259" key="3">
    <source>
        <dbReference type="Pfam" id="PF04321"/>
    </source>
</evidence>
<dbReference type="NCBIfam" id="TIGR01214">
    <property type="entry name" value="rmlD"/>
    <property type="match status" value="1"/>
</dbReference>
<keyword evidence="2" id="KW-0560">Oxidoreductase</keyword>
<name>A0A3N1HM27_9ACTN</name>
<dbReference type="CDD" id="cd05254">
    <property type="entry name" value="dTDP_HR_like_SDR_e"/>
    <property type="match status" value="1"/>
</dbReference>
<dbReference type="EMBL" id="RJKN01000003">
    <property type="protein sequence ID" value="ROP43607.1"/>
    <property type="molecule type" value="Genomic_DNA"/>
</dbReference>
<evidence type="ECO:0000313" key="4">
    <source>
        <dbReference type="EMBL" id="ROP43607.1"/>
    </source>
</evidence>
<proteinExistence type="inferred from homology"/>
<dbReference type="InterPro" id="IPR029903">
    <property type="entry name" value="RmlD-like-bd"/>
</dbReference>
<evidence type="ECO:0000313" key="5">
    <source>
        <dbReference type="Proteomes" id="UP000276232"/>
    </source>
</evidence>
<dbReference type="Gene3D" id="3.90.25.10">
    <property type="entry name" value="UDP-galactose 4-epimerase, domain 1"/>
    <property type="match status" value="1"/>
</dbReference>
<dbReference type="EC" id="1.1.1.133" evidence="2"/>
<evidence type="ECO:0000256" key="1">
    <source>
        <dbReference type="ARBA" id="ARBA00010944"/>
    </source>
</evidence>
<comment type="function">
    <text evidence="2">Catalyzes the reduction of dTDP-6-deoxy-L-lyxo-4-hexulose to yield dTDP-L-rhamnose.</text>
</comment>
<dbReference type="GO" id="GO:0005829">
    <property type="term" value="C:cytosol"/>
    <property type="evidence" value="ECO:0007669"/>
    <property type="project" value="TreeGrafter"/>
</dbReference>
<dbReference type="AlphaFoldDB" id="A0A3N1HM27"/>
<dbReference type="PANTHER" id="PTHR10491">
    <property type="entry name" value="DTDP-4-DEHYDRORHAMNOSE REDUCTASE"/>
    <property type="match status" value="1"/>
</dbReference>
<dbReference type="UniPathway" id="UPA00124"/>
<dbReference type="RefSeq" id="WP_199719991.1">
    <property type="nucleotide sequence ID" value="NZ_RJKN01000003.1"/>
</dbReference>
<keyword evidence="2" id="KW-0521">NADP</keyword>
<dbReference type="Proteomes" id="UP000276232">
    <property type="component" value="Unassembled WGS sequence"/>
</dbReference>
<dbReference type="PANTHER" id="PTHR10491:SF4">
    <property type="entry name" value="METHIONINE ADENOSYLTRANSFERASE 2 SUBUNIT BETA"/>
    <property type="match status" value="1"/>
</dbReference>
<protein>
    <recommendedName>
        <fullName evidence="2">dTDP-4-dehydrorhamnose reductase</fullName>
        <ecNumber evidence="2">1.1.1.133</ecNumber>
    </recommendedName>
</protein>
<comment type="similarity">
    <text evidence="1 2">Belongs to the dTDP-4-dehydrorhamnose reductase family.</text>
</comment>
<dbReference type="InterPro" id="IPR005913">
    <property type="entry name" value="dTDP_dehydrorham_reduct"/>
</dbReference>
<gene>
    <name evidence="4" type="ORF">EDC03_1200</name>
</gene>
<dbReference type="InParanoid" id="A0A3N1HM27"/>
<dbReference type="SUPFAM" id="SSF51735">
    <property type="entry name" value="NAD(P)-binding Rossmann-fold domains"/>
    <property type="match status" value="1"/>
</dbReference>
<dbReference type="GO" id="GO:0008831">
    <property type="term" value="F:dTDP-4-dehydrorhamnose reductase activity"/>
    <property type="evidence" value="ECO:0007669"/>
    <property type="project" value="UniProtKB-EC"/>
</dbReference>
<organism evidence="4 5">
    <name type="scientific">Pseudokineococcus lusitanus</name>
    <dbReference type="NCBI Taxonomy" id="763993"/>
    <lineage>
        <taxon>Bacteria</taxon>
        <taxon>Bacillati</taxon>
        <taxon>Actinomycetota</taxon>
        <taxon>Actinomycetes</taxon>
        <taxon>Kineosporiales</taxon>
        <taxon>Kineosporiaceae</taxon>
        <taxon>Pseudokineococcus</taxon>
    </lineage>
</organism>
<accession>A0A3N1HM27</accession>
<comment type="pathway">
    <text evidence="2">Carbohydrate biosynthesis; dTDP-L-rhamnose biosynthesis.</text>
</comment>
<dbReference type="Pfam" id="PF04321">
    <property type="entry name" value="RmlD_sub_bind"/>
    <property type="match status" value="1"/>
</dbReference>
<evidence type="ECO:0000256" key="2">
    <source>
        <dbReference type="RuleBase" id="RU364082"/>
    </source>
</evidence>
<dbReference type="InterPro" id="IPR036291">
    <property type="entry name" value="NAD(P)-bd_dom_sf"/>
</dbReference>
<sequence>MTTRWAVVGATGMLGREVVAALQARGDDVTPLRRADLDVTDAEACRRVLADVDVVVNATAWTAVDDAEAAEGSAFAVNATGARNLAVAASAAGARLVHVSTDYVFDGTATEPYAEDAPTAPRSAYGRTKLAGEWAVLGVGPRHLVVRTAWLYGDAPCFPRTIARLLADRDRIAVVDDQRGQPTWARDLADLLLRLVDADAPGGTYHGTASGTATWRDLAQAVAVSSGLDPERVDATTSEAYPRPAPRPAWSVLGHDRLRAAGVEPVGEWRSRWEAAAPSVLGTSAG</sequence>
<comment type="caution">
    <text evidence="4">The sequence shown here is derived from an EMBL/GenBank/DDBJ whole genome shotgun (WGS) entry which is preliminary data.</text>
</comment>
<keyword evidence="5" id="KW-1185">Reference proteome</keyword>
<reference evidence="4 5" key="1">
    <citation type="journal article" date="2015" name="Stand. Genomic Sci.">
        <title>Genomic Encyclopedia of Bacterial and Archaeal Type Strains, Phase III: the genomes of soil and plant-associated and newly described type strains.</title>
        <authorList>
            <person name="Whitman W.B."/>
            <person name="Woyke T."/>
            <person name="Klenk H.P."/>
            <person name="Zhou Y."/>
            <person name="Lilburn T.G."/>
            <person name="Beck B.J."/>
            <person name="De Vos P."/>
            <person name="Vandamme P."/>
            <person name="Eisen J.A."/>
            <person name="Garrity G."/>
            <person name="Hugenholtz P."/>
            <person name="Kyrpides N.C."/>
        </authorList>
    </citation>
    <scope>NUCLEOTIDE SEQUENCE [LARGE SCALE GENOMIC DNA]</scope>
    <source>
        <strain evidence="4 5">CECT 7306</strain>
    </source>
</reference>
<dbReference type="GO" id="GO:0019305">
    <property type="term" value="P:dTDP-rhamnose biosynthetic process"/>
    <property type="evidence" value="ECO:0007669"/>
    <property type="project" value="UniProtKB-UniPathway"/>
</dbReference>